<evidence type="ECO:0000313" key="1">
    <source>
        <dbReference type="EMBL" id="SVB30605.1"/>
    </source>
</evidence>
<dbReference type="AlphaFoldDB" id="A0A382CX08"/>
<dbReference type="PANTHER" id="PTHR38031">
    <property type="entry name" value="SULFUR CARRIER PROTEIN SLR0821-RELATED"/>
    <property type="match status" value="1"/>
</dbReference>
<protein>
    <recommendedName>
        <fullName evidence="2">Molybdopterin synthase sulfur carrier subunit</fullName>
    </recommendedName>
</protein>
<dbReference type="Pfam" id="PF02597">
    <property type="entry name" value="ThiS"/>
    <property type="match status" value="1"/>
</dbReference>
<sequence length="94" mass="10518">MAIKVRIPTPLMKLTDNQSEVSAEGETISDIIDNLENQFNGIKERICEENGAPRRFINIYINEEDIRFLEGEKTVVKDGDEISIIPAIAGGIRT</sequence>
<dbReference type="PANTHER" id="PTHR38031:SF1">
    <property type="entry name" value="SULFUR CARRIER PROTEIN CYSO"/>
    <property type="match status" value="1"/>
</dbReference>
<organism evidence="1">
    <name type="scientific">marine metagenome</name>
    <dbReference type="NCBI Taxonomy" id="408172"/>
    <lineage>
        <taxon>unclassified sequences</taxon>
        <taxon>metagenomes</taxon>
        <taxon>ecological metagenomes</taxon>
    </lineage>
</organism>
<dbReference type="CDD" id="cd17074">
    <property type="entry name" value="Ubl_CysO_like"/>
    <property type="match status" value="1"/>
</dbReference>
<proteinExistence type="predicted"/>
<dbReference type="EMBL" id="UINC01036515">
    <property type="protein sequence ID" value="SVB30605.1"/>
    <property type="molecule type" value="Genomic_DNA"/>
</dbReference>
<dbReference type="InterPro" id="IPR012675">
    <property type="entry name" value="Beta-grasp_dom_sf"/>
</dbReference>
<dbReference type="InterPro" id="IPR052045">
    <property type="entry name" value="Sulfur_Carrier/Prot_Modifier"/>
</dbReference>
<name>A0A382CX08_9ZZZZ</name>
<evidence type="ECO:0008006" key="2">
    <source>
        <dbReference type="Google" id="ProtNLM"/>
    </source>
</evidence>
<dbReference type="Gene3D" id="3.10.20.30">
    <property type="match status" value="1"/>
</dbReference>
<reference evidence="1" key="1">
    <citation type="submission" date="2018-05" db="EMBL/GenBank/DDBJ databases">
        <authorList>
            <person name="Lanie J.A."/>
            <person name="Ng W.-L."/>
            <person name="Kazmierczak K.M."/>
            <person name="Andrzejewski T.M."/>
            <person name="Davidsen T.M."/>
            <person name="Wayne K.J."/>
            <person name="Tettelin H."/>
            <person name="Glass J.I."/>
            <person name="Rusch D."/>
            <person name="Podicherti R."/>
            <person name="Tsui H.-C.T."/>
            <person name="Winkler M.E."/>
        </authorList>
    </citation>
    <scope>NUCLEOTIDE SEQUENCE</scope>
</reference>
<gene>
    <name evidence="1" type="ORF">METZ01_LOCUS183459</name>
</gene>
<dbReference type="SUPFAM" id="SSF54285">
    <property type="entry name" value="MoaD/ThiS"/>
    <property type="match status" value="1"/>
</dbReference>
<accession>A0A382CX08</accession>
<dbReference type="InterPro" id="IPR016155">
    <property type="entry name" value="Mopterin_synth/thiamin_S_b"/>
</dbReference>
<dbReference type="InterPro" id="IPR003749">
    <property type="entry name" value="ThiS/MoaD-like"/>
</dbReference>